<organism evidence="1">
    <name type="scientific">Campylobacter coli</name>
    <dbReference type="NCBI Taxonomy" id="195"/>
    <lineage>
        <taxon>Bacteria</taxon>
        <taxon>Pseudomonadati</taxon>
        <taxon>Campylobacterota</taxon>
        <taxon>Epsilonproteobacteria</taxon>
        <taxon>Campylobacterales</taxon>
        <taxon>Campylobacteraceae</taxon>
        <taxon>Campylobacter</taxon>
    </lineage>
</organism>
<gene>
    <name evidence="1" type="ORF">A9459_08860</name>
</gene>
<name>A0A5T0E0K1_CAMCO</name>
<protein>
    <submittedName>
        <fullName evidence="1">Uncharacterized protein</fullName>
    </submittedName>
</protein>
<comment type="caution">
    <text evidence="1">The sequence shown here is derived from an EMBL/GenBank/DDBJ whole genome shotgun (WGS) entry which is preliminary data.</text>
</comment>
<sequence length="137" mass="16300">MLNKFIIETIQLRKIYFEKINQLEVQNQNIKMEPKINSSVIKLGNMNYYLRITIFHYISNNSQELAQSEISLEANFSIQDGYEKEYKRIITNVLEILYTKAIEMLNFTYHKAYLPVNCYEFTTLNEPEDGDIIEKQL</sequence>
<dbReference type="RefSeq" id="WP_070253393.1">
    <property type="nucleotide sequence ID" value="NZ_JBJDGY010000009.1"/>
</dbReference>
<proteinExistence type="predicted"/>
<accession>A0A5T0E0K1</accession>
<reference evidence="1" key="1">
    <citation type="submission" date="2018-05" db="EMBL/GenBank/DDBJ databases">
        <authorList>
            <consortium name="PulseNet: The National Subtyping Network for Foodborne Disease Surveillance"/>
            <person name="Tarr C.L."/>
            <person name="Trees E."/>
            <person name="Katz L.S."/>
            <person name="Carleton-Romer H.A."/>
            <person name="Stroika S."/>
            <person name="Kucerova Z."/>
            <person name="Roache K.F."/>
            <person name="Sabol A.L."/>
            <person name="Besser J."/>
            <person name="Gerner-Smidt P."/>
        </authorList>
    </citation>
    <scope>NUCLEOTIDE SEQUENCE</scope>
    <source>
        <strain evidence="1">2015D-0222</strain>
    </source>
</reference>
<evidence type="ECO:0000313" key="1">
    <source>
        <dbReference type="EMBL" id="EAJ7667949.1"/>
    </source>
</evidence>
<dbReference type="AlphaFoldDB" id="A0A5T0E0K1"/>
<dbReference type="EMBL" id="AACANT010000014">
    <property type="protein sequence ID" value="EAJ7667949.1"/>
    <property type="molecule type" value="Genomic_DNA"/>
</dbReference>